<accession>A0A517YQL6</accession>
<dbReference type="Proteomes" id="UP000317369">
    <property type="component" value="Chromosome"/>
</dbReference>
<keyword evidence="3" id="KW-1185">Reference proteome</keyword>
<dbReference type="RefSeq" id="WP_200761491.1">
    <property type="nucleotide sequence ID" value="NZ_CP036425.1"/>
</dbReference>
<feature type="compositionally biased region" description="Low complexity" evidence="1">
    <location>
        <begin position="33"/>
        <end position="46"/>
    </location>
</feature>
<protein>
    <submittedName>
        <fullName evidence="2">Uncharacterized protein</fullName>
    </submittedName>
</protein>
<feature type="region of interest" description="Disordered" evidence="1">
    <location>
        <begin position="33"/>
        <end position="53"/>
    </location>
</feature>
<name>A0A517YQL6_9BACT</name>
<evidence type="ECO:0000313" key="2">
    <source>
        <dbReference type="EMBL" id="QDU32519.1"/>
    </source>
</evidence>
<gene>
    <name evidence="2" type="ORF">KS4_05510</name>
</gene>
<organism evidence="2 3">
    <name type="scientific">Poriferisphaera corsica</name>
    <dbReference type="NCBI Taxonomy" id="2528020"/>
    <lineage>
        <taxon>Bacteria</taxon>
        <taxon>Pseudomonadati</taxon>
        <taxon>Planctomycetota</taxon>
        <taxon>Phycisphaerae</taxon>
        <taxon>Phycisphaerales</taxon>
        <taxon>Phycisphaeraceae</taxon>
        <taxon>Poriferisphaera</taxon>
    </lineage>
</organism>
<dbReference type="KEGG" id="pcor:KS4_05510"/>
<evidence type="ECO:0000256" key="1">
    <source>
        <dbReference type="SAM" id="MobiDB-lite"/>
    </source>
</evidence>
<evidence type="ECO:0000313" key="3">
    <source>
        <dbReference type="Proteomes" id="UP000317369"/>
    </source>
</evidence>
<dbReference type="AlphaFoldDB" id="A0A517YQL6"/>
<proteinExistence type="predicted"/>
<reference evidence="2 3" key="1">
    <citation type="submission" date="2019-02" db="EMBL/GenBank/DDBJ databases">
        <title>Deep-cultivation of Planctomycetes and their phenomic and genomic characterization uncovers novel biology.</title>
        <authorList>
            <person name="Wiegand S."/>
            <person name="Jogler M."/>
            <person name="Boedeker C."/>
            <person name="Pinto D."/>
            <person name="Vollmers J."/>
            <person name="Rivas-Marin E."/>
            <person name="Kohn T."/>
            <person name="Peeters S.H."/>
            <person name="Heuer A."/>
            <person name="Rast P."/>
            <person name="Oberbeckmann S."/>
            <person name="Bunk B."/>
            <person name="Jeske O."/>
            <person name="Meyerdierks A."/>
            <person name="Storesund J.E."/>
            <person name="Kallscheuer N."/>
            <person name="Luecker S."/>
            <person name="Lage O.M."/>
            <person name="Pohl T."/>
            <person name="Merkel B.J."/>
            <person name="Hornburger P."/>
            <person name="Mueller R.-W."/>
            <person name="Bruemmer F."/>
            <person name="Labrenz M."/>
            <person name="Spormann A.M."/>
            <person name="Op den Camp H."/>
            <person name="Overmann J."/>
            <person name="Amann R."/>
            <person name="Jetten M.S.M."/>
            <person name="Mascher T."/>
            <person name="Medema M.H."/>
            <person name="Devos D.P."/>
            <person name="Kaster A.-K."/>
            <person name="Ovreas L."/>
            <person name="Rohde M."/>
            <person name="Galperin M.Y."/>
            <person name="Jogler C."/>
        </authorList>
    </citation>
    <scope>NUCLEOTIDE SEQUENCE [LARGE SCALE GENOMIC DNA]</scope>
    <source>
        <strain evidence="2 3">KS4</strain>
    </source>
</reference>
<sequence length="53" mass="5890">MGSCYSGTGICCQLADSENNNNKLNEKEIRLIRNNNKSNVRANNKNTKVSDKS</sequence>
<dbReference type="EMBL" id="CP036425">
    <property type="protein sequence ID" value="QDU32519.1"/>
    <property type="molecule type" value="Genomic_DNA"/>
</dbReference>